<dbReference type="GO" id="GO:0015095">
    <property type="term" value="F:magnesium ion transmembrane transporter activity"/>
    <property type="evidence" value="ECO:0007669"/>
    <property type="project" value="TreeGrafter"/>
</dbReference>
<dbReference type="InterPro" id="IPR050829">
    <property type="entry name" value="CorA_MIT"/>
</dbReference>
<dbReference type="InterPro" id="IPR045863">
    <property type="entry name" value="CorA_TM1_TM2"/>
</dbReference>
<evidence type="ECO:0000313" key="15">
    <source>
        <dbReference type="Proteomes" id="UP000077875"/>
    </source>
</evidence>
<dbReference type="CDD" id="cd12835">
    <property type="entry name" value="EcCorA-like_1"/>
    <property type="match status" value="1"/>
</dbReference>
<keyword evidence="15" id="KW-1185">Reference proteome</keyword>
<dbReference type="SUPFAM" id="SSF143865">
    <property type="entry name" value="CorA soluble domain-like"/>
    <property type="match status" value="1"/>
</dbReference>
<dbReference type="SUPFAM" id="SSF144083">
    <property type="entry name" value="Magnesium transport protein CorA, transmembrane region"/>
    <property type="match status" value="1"/>
</dbReference>
<keyword evidence="11 13" id="KW-0472">Membrane</keyword>
<dbReference type="PANTHER" id="PTHR47685">
    <property type="entry name" value="MAGNESIUM TRANSPORT PROTEIN CORA"/>
    <property type="match status" value="1"/>
</dbReference>
<accession>A0A172YG42</accession>
<comment type="catalytic activity">
    <reaction evidence="12">
        <text>Mg(2+)(in) = Mg(2+)(out)</text>
        <dbReference type="Rhea" id="RHEA:29827"/>
        <dbReference type="ChEBI" id="CHEBI:18420"/>
    </reaction>
</comment>
<keyword evidence="8" id="KW-0460">Magnesium</keyword>
<comment type="subcellular location">
    <subcellularLocation>
        <location evidence="1">Cell inner membrane</location>
        <topology evidence="1">Multi-pass membrane protein</topology>
    </subcellularLocation>
</comment>
<protein>
    <recommendedName>
        <fullName evidence="3">Magnesium transport protein CorA</fullName>
    </recommendedName>
</protein>
<organism evidence="14 15">
    <name type="scientific">Halotalea alkalilenta</name>
    <dbReference type="NCBI Taxonomy" id="376489"/>
    <lineage>
        <taxon>Bacteria</taxon>
        <taxon>Pseudomonadati</taxon>
        <taxon>Pseudomonadota</taxon>
        <taxon>Gammaproteobacteria</taxon>
        <taxon>Oceanospirillales</taxon>
        <taxon>Halomonadaceae</taxon>
        <taxon>Halotalea</taxon>
    </lineage>
</organism>
<dbReference type="FunFam" id="1.20.58.340:FF:000001">
    <property type="entry name" value="Magnesium transport protein CorA"/>
    <property type="match status" value="1"/>
</dbReference>
<dbReference type="PANTHER" id="PTHR47685:SF1">
    <property type="entry name" value="MAGNESIUM TRANSPORT PROTEIN CORA"/>
    <property type="match status" value="1"/>
</dbReference>
<evidence type="ECO:0000256" key="5">
    <source>
        <dbReference type="ARBA" id="ARBA00022475"/>
    </source>
</evidence>
<name>A0A172YG42_9GAMM</name>
<dbReference type="RefSeq" id="WP_064123136.1">
    <property type="nucleotide sequence ID" value="NZ_CP015243.1"/>
</dbReference>
<sequence>MITLFTLTGEGLTVDEEVAPGPLPDNCLWVDVCDPSDEEYAWVQSLYDGELPTVDELDELEYSSRFQIDGEGIRLTSLFPFRQKREAKGLNVSFHLGERYLMSLRDEEIGILRLFRGYLRHQRIRPQTPAEILIALLEMKVEVLADQIEHIYGELERLGRQAMEPDALEETLRDILQQENHNDVVRLSLLDTQRSLRNLARHLPAQLDVHGHGDDVNEILRDIDSLNPHTTFIFEKINFLLDAAIGFTNVAQSKIIKIFSVAAVVFLPPTLIASIYGMNFDVMPELHYQYGYLLAMLLMICSALGTYLFFRWRRWL</sequence>
<evidence type="ECO:0000256" key="12">
    <source>
        <dbReference type="ARBA" id="ARBA00034269"/>
    </source>
</evidence>
<evidence type="ECO:0000256" key="10">
    <source>
        <dbReference type="ARBA" id="ARBA00023065"/>
    </source>
</evidence>
<keyword evidence="7 13" id="KW-0812">Transmembrane</keyword>
<keyword evidence="10" id="KW-0406">Ion transport</keyword>
<dbReference type="InterPro" id="IPR045861">
    <property type="entry name" value="CorA_cytoplasmic_dom"/>
</dbReference>
<dbReference type="GO" id="GO:0015099">
    <property type="term" value="F:nickel cation transmembrane transporter activity"/>
    <property type="evidence" value="ECO:0007669"/>
    <property type="project" value="TreeGrafter"/>
</dbReference>
<keyword evidence="6" id="KW-0997">Cell inner membrane</keyword>
<dbReference type="GO" id="GO:0005886">
    <property type="term" value="C:plasma membrane"/>
    <property type="evidence" value="ECO:0007669"/>
    <property type="project" value="UniProtKB-SubCell"/>
</dbReference>
<evidence type="ECO:0000256" key="11">
    <source>
        <dbReference type="ARBA" id="ARBA00023136"/>
    </source>
</evidence>
<evidence type="ECO:0000256" key="6">
    <source>
        <dbReference type="ARBA" id="ARBA00022519"/>
    </source>
</evidence>
<dbReference type="AlphaFoldDB" id="A0A172YG42"/>
<evidence type="ECO:0000256" key="3">
    <source>
        <dbReference type="ARBA" id="ARBA00019439"/>
    </source>
</evidence>
<reference evidence="14 15" key="1">
    <citation type="submission" date="2016-04" db="EMBL/GenBank/DDBJ databases">
        <title>Complete Genome Sequence of Halotalea alkalilenta IHB B 13600.</title>
        <authorList>
            <person name="Swarnkar M.K."/>
            <person name="Sharma A."/>
            <person name="Kaushal K."/>
            <person name="Soni R."/>
            <person name="Rana S."/>
            <person name="Singh A.K."/>
            <person name="Gulati A."/>
        </authorList>
    </citation>
    <scope>NUCLEOTIDE SEQUENCE [LARGE SCALE GENOMIC DNA]</scope>
    <source>
        <strain evidence="14 15">IHB B 13600</strain>
    </source>
</reference>
<evidence type="ECO:0000256" key="9">
    <source>
        <dbReference type="ARBA" id="ARBA00022989"/>
    </source>
</evidence>
<dbReference type="InterPro" id="IPR002523">
    <property type="entry name" value="MgTranspt_CorA/ZnTranspt_ZntB"/>
</dbReference>
<keyword evidence="5" id="KW-1003">Cell membrane</keyword>
<keyword evidence="9 13" id="KW-1133">Transmembrane helix</keyword>
<dbReference type="Pfam" id="PF01544">
    <property type="entry name" value="CorA"/>
    <property type="match status" value="1"/>
</dbReference>
<dbReference type="EMBL" id="CP015243">
    <property type="protein sequence ID" value="ANF58238.1"/>
    <property type="molecule type" value="Genomic_DNA"/>
</dbReference>
<gene>
    <name evidence="14" type="ORF">A5892_12795</name>
</gene>
<evidence type="ECO:0000313" key="14">
    <source>
        <dbReference type="EMBL" id="ANF58238.1"/>
    </source>
</evidence>
<dbReference type="Proteomes" id="UP000077875">
    <property type="component" value="Chromosome"/>
</dbReference>
<evidence type="ECO:0000256" key="4">
    <source>
        <dbReference type="ARBA" id="ARBA00022448"/>
    </source>
</evidence>
<dbReference type="Gene3D" id="3.30.460.20">
    <property type="entry name" value="CorA soluble domain-like"/>
    <property type="match status" value="1"/>
</dbReference>
<feature type="transmembrane region" description="Helical" evidence="13">
    <location>
        <begin position="258"/>
        <end position="278"/>
    </location>
</feature>
<dbReference type="KEGG" id="haa:A5892_12795"/>
<evidence type="ECO:0000256" key="13">
    <source>
        <dbReference type="SAM" id="Phobius"/>
    </source>
</evidence>
<evidence type="ECO:0000256" key="8">
    <source>
        <dbReference type="ARBA" id="ARBA00022842"/>
    </source>
</evidence>
<comment type="similarity">
    <text evidence="2">Belongs to the CorA metal ion transporter (MIT) (TC 1.A.35) family.</text>
</comment>
<feature type="transmembrane region" description="Helical" evidence="13">
    <location>
        <begin position="290"/>
        <end position="310"/>
    </location>
</feature>
<evidence type="ECO:0000256" key="1">
    <source>
        <dbReference type="ARBA" id="ARBA00004429"/>
    </source>
</evidence>
<dbReference type="GO" id="GO:0015087">
    <property type="term" value="F:cobalt ion transmembrane transporter activity"/>
    <property type="evidence" value="ECO:0007669"/>
    <property type="project" value="TreeGrafter"/>
</dbReference>
<evidence type="ECO:0000256" key="7">
    <source>
        <dbReference type="ARBA" id="ARBA00022692"/>
    </source>
</evidence>
<evidence type="ECO:0000256" key="2">
    <source>
        <dbReference type="ARBA" id="ARBA00009765"/>
    </source>
</evidence>
<dbReference type="Gene3D" id="1.20.58.340">
    <property type="entry name" value="Magnesium transport protein CorA, transmembrane region"/>
    <property type="match status" value="1"/>
</dbReference>
<keyword evidence="4" id="KW-0813">Transport</keyword>
<proteinExistence type="inferred from homology"/>